<feature type="transmembrane region" description="Helical" evidence="1">
    <location>
        <begin position="200"/>
        <end position="223"/>
    </location>
</feature>
<evidence type="ECO:0000313" key="2">
    <source>
        <dbReference type="Ensembl" id="ENSFHEP00000022934.1"/>
    </source>
</evidence>
<dbReference type="AlphaFoldDB" id="A0A3Q2Q966"/>
<evidence type="ECO:0000313" key="3">
    <source>
        <dbReference type="Proteomes" id="UP000265000"/>
    </source>
</evidence>
<dbReference type="PANTHER" id="PTHR16201">
    <property type="entry name" value="SEVEN TRANSMEMBRANE PROTEIN 1-RELATED"/>
    <property type="match status" value="1"/>
</dbReference>
<keyword evidence="1" id="KW-0472">Membrane</keyword>
<keyword evidence="1" id="KW-1133">Transmembrane helix</keyword>
<feature type="transmembrane region" description="Helical" evidence="1">
    <location>
        <begin position="139"/>
        <end position="160"/>
    </location>
</feature>
<protein>
    <submittedName>
        <fullName evidence="2">Transmembrane protein 44</fullName>
    </submittedName>
</protein>
<reference evidence="2" key="2">
    <citation type="submission" date="2025-09" db="UniProtKB">
        <authorList>
            <consortium name="Ensembl"/>
        </authorList>
    </citation>
    <scope>IDENTIFICATION</scope>
</reference>
<dbReference type="STRING" id="8078.ENSFHEP00000022934"/>
<dbReference type="Proteomes" id="UP000265000">
    <property type="component" value="Unplaced"/>
</dbReference>
<dbReference type="GO" id="GO:0015174">
    <property type="term" value="F:basic amino acid transmembrane transporter activity"/>
    <property type="evidence" value="ECO:0007669"/>
    <property type="project" value="TreeGrafter"/>
</dbReference>
<evidence type="ECO:0000256" key="1">
    <source>
        <dbReference type="SAM" id="Phobius"/>
    </source>
</evidence>
<keyword evidence="3" id="KW-1185">Reference proteome</keyword>
<feature type="transmembrane region" description="Helical" evidence="1">
    <location>
        <begin position="116"/>
        <end position="133"/>
    </location>
</feature>
<proteinExistence type="predicted"/>
<keyword evidence="1" id="KW-0812">Transmembrane</keyword>
<dbReference type="GeneTree" id="ENSGT00390000018718"/>
<dbReference type="InterPro" id="IPR051415">
    <property type="entry name" value="LAAT-1"/>
</dbReference>
<reference evidence="2" key="1">
    <citation type="submission" date="2025-08" db="UniProtKB">
        <authorList>
            <consortium name="Ensembl"/>
        </authorList>
    </citation>
    <scope>IDENTIFICATION</scope>
</reference>
<dbReference type="Ensembl" id="ENSFHET00000011585.1">
    <property type="protein sequence ID" value="ENSFHEP00000022934.1"/>
    <property type="gene ID" value="ENSFHEG00000003646.1"/>
</dbReference>
<dbReference type="PANTHER" id="PTHR16201:SF53">
    <property type="entry name" value="TRANSMEMBRANE PROTEIN 44"/>
    <property type="match status" value="1"/>
</dbReference>
<name>A0A3Q2Q966_FUNHE</name>
<sequence>MRPRCSHLVLCRLPAAGHSPVSKARGGQLKGSRPVNKSDIAVFRILCQRCTIRGENSGESIVVLYSFLGNLCSTVGAVLSRQLHIQVAQLNAEARFTCCALYRDTRRLRSIKKRRRQHLLAVGVLMVVAGGFLRDNKEILGYILGVLACVIAWTSRFPALCRARRGQNLTQIYIFSEFLCSVSGALYTAAILLYDVQLVFLIRVMPWLLSSIGCVILDLLVSLCTNGPIYGRQWPTNEGTKKPLMQTQNHSNTSLKSNMHSFFKLCDLLSFLLQLFSLKKVRLAKDGSDSGPPHRMVRLVRVDNLCSSDTSYNSSSDCTDLEVS</sequence>
<dbReference type="GO" id="GO:0016020">
    <property type="term" value="C:membrane"/>
    <property type="evidence" value="ECO:0007669"/>
    <property type="project" value="TreeGrafter"/>
</dbReference>
<accession>A0A3Q2Q966</accession>
<organism evidence="2 3">
    <name type="scientific">Fundulus heteroclitus</name>
    <name type="common">Killifish</name>
    <name type="synonym">Mummichog</name>
    <dbReference type="NCBI Taxonomy" id="8078"/>
    <lineage>
        <taxon>Eukaryota</taxon>
        <taxon>Metazoa</taxon>
        <taxon>Chordata</taxon>
        <taxon>Craniata</taxon>
        <taxon>Vertebrata</taxon>
        <taxon>Euteleostomi</taxon>
        <taxon>Actinopterygii</taxon>
        <taxon>Neopterygii</taxon>
        <taxon>Teleostei</taxon>
        <taxon>Neoteleostei</taxon>
        <taxon>Acanthomorphata</taxon>
        <taxon>Ovalentaria</taxon>
        <taxon>Atherinomorphae</taxon>
        <taxon>Cyprinodontiformes</taxon>
        <taxon>Fundulidae</taxon>
        <taxon>Fundulus</taxon>
    </lineage>
</organism>
<feature type="transmembrane region" description="Helical" evidence="1">
    <location>
        <begin position="172"/>
        <end position="194"/>
    </location>
</feature>